<feature type="non-terminal residue" evidence="2">
    <location>
        <position position="1"/>
    </location>
</feature>
<dbReference type="EMBL" id="PJRT01000030">
    <property type="protein sequence ID" value="PLR21019.1"/>
    <property type="molecule type" value="Genomic_DNA"/>
</dbReference>
<name>A0ABX4SM24_9GAMM</name>
<dbReference type="Pfam" id="PF19077">
    <property type="entry name" value="Big_13"/>
    <property type="match status" value="6"/>
</dbReference>
<comment type="caution">
    <text evidence="2">The sequence shown here is derived from an EMBL/GenBank/DDBJ whole genome shotgun (WGS) entry which is preliminary data.</text>
</comment>
<feature type="domain" description="Bacterial Ig-like" evidence="1">
    <location>
        <begin position="580"/>
        <end position="682"/>
    </location>
</feature>
<sequence>HTFTTTATAASGLVSQHSPGFDLDVDLIAPARPQVVSADDDAGTLTGALASGDVTDDARPLFSGQAEPGAVIVFMLDGAVAGSATVAADGSWQWRPDAALPDGRHSFTAQATDPAGNTGLPSIPFTFIVDTVIAQPLLETVSDAVTGGVEGAISNDGTGLTNDARPVLSGRAEAGSLVTIYDGSSAIGSVRADAATGAWRWQSSENLGEGVHLLTVQATDPAGNVSVMSDSFTITIDTLTVQPVIATITDAVSGGTVGAVASDGTGLTNDARPLLNGTAEKGSLVTVYDGISAIGSVYADAATGIWSWKFTGADKFDEGSHTLCVKAIDAAGNTSILSDSFTITVDTLIAQPILAKITDAVSGGNLGSIPNNGTGLTNDARPLLSGSAEKGSLVTIYDGSTAVGSVYADAATGAWSWQYAGAEKFEDGVHTLTVSAADPAGNRSQLSDSIIITVDTHIAQPTLASVTDTVTGGTLGAIANDGTGLTNDARPLLSGNAEKGSLITIYDGISAIGSVYADAATGAWSWQYSGADKFEEGPHTLTVQAVDQAGNISARSPSFTITVDDVVSVPLVTGIYDKVAGGITGLISDNGITNDSSPTITGTAEPGALVRLRLTLGHGSEWGEEDGVNRKGFNVIADKNGNWSLTIPETLPDGEWYFRAEQTDLAGNYSGLGSQYIINIDTTPPVLQGLIRIGDILKVDLTGTHAQIGDLLKIKIGSENIEHLLTAEDVAASRVDITLKKWSYTDTYNATLTDIAGNESPLLQRIPYIQYTDLESITPQTVASGASLDLGLFNFTAGSYDSINDGTAGIIAPGTVIAGMASPTSNILLLRSSGGSELNKLTLKGNDSATYFSVEIRDLESLLTIRFYDLSGNLAHTVLQPSGGNDSLINFQAEMPEGINFHSVSFEFRAGDGISLDNFALGNRAQDNLGVTSRLMDNPLNDSASILFELEHEVNLNQFIQDHRLNLETIEPESLMLSIGDVLSHGQGNFFASNDNIQLLIEGHDTNNITLSDLLPDGTDSGDWNQVGDITIAGVQYISYTHDGAGIEVFIQQGINVNMENN</sequence>
<feature type="domain" description="Bacterial Ig-like" evidence="1">
    <location>
        <begin position="483"/>
        <end position="564"/>
    </location>
</feature>
<dbReference type="NCBIfam" id="NF033510">
    <property type="entry name" value="Ca_tandemer"/>
    <property type="match status" value="6"/>
</dbReference>
<feature type="domain" description="Bacterial Ig-like" evidence="1">
    <location>
        <begin position="158"/>
        <end position="238"/>
    </location>
</feature>
<feature type="domain" description="Bacterial Ig-like" evidence="1">
    <location>
        <begin position="375"/>
        <end position="456"/>
    </location>
</feature>
<evidence type="ECO:0000259" key="1">
    <source>
        <dbReference type="Pfam" id="PF19077"/>
    </source>
</evidence>
<keyword evidence="3" id="KW-1185">Reference proteome</keyword>
<dbReference type="RefSeq" id="WP_240632925.1">
    <property type="nucleotide sequence ID" value="NZ_PJRT01000030.1"/>
</dbReference>
<evidence type="ECO:0000313" key="3">
    <source>
        <dbReference type="Proteomes" id="UP000234296"/>
    </source>
</evidence>
<accession>A0ABX4SM24</accession>
<gene>
    <name evidence="2" type="ORF">PZBJ_18670</name>
</gene>
<protein>
    <recommendedName>
        <fullName evidence="1">Bacterial Ig-like domain-containing protein</fullName>
    </recommendedName>
</protein>
<organism evidence="2 3">
    <name type="scientific">Pantoea endophytica</name>
    <dbReference type="NCBI Taxonomy" id="92488"/>
    <lineage>
        <taxon>Bacteria</taxon>
        <taxon>Pseudomonadati</taxon>
        <taxon>Pseudomonadota</taxon>
        <taxon>Gammaproteobacteria</taxon>
        <taxon>Enterobacterales</taxon>
        <taxon>Erwiniaceae</taxon>
        <taxon>Pantoea</taxon>
    </lineage>
</organism>
<dbReference type="Gene3D" id="3.30.420.430">
    <property type="match status" value="7"/>
</dbReference>
<reference evidence="3" key="1">
    <citation type="submission" date="2017-12" db="EMBL/GenBank/DDBJ databases">
        <title>The genome sequence of Pantoea sp. 596.</title>
        <authorList>
            <person name="Gao J."/>
            <person name="Mao X."/>
            <person name="Sun J."/>
        </authorList>
    </citation>
    <scope>NUCLEOTIDE SEQUENCE [LARGE SCALE GENOMIC DNA]</scope>
    <source>
        <strain evidence="3">596</strain>
    </source>
</reference>
<dbReference type="Proteomes" id="UP000234296">
    <property type="component" value="Unassembled WGS sequence"/>
</dbReference>
<proteinExistence type="predicted"/>
<feature type="domain" description="Bacterial Ig-like" evidence="1">
    <location>
        <begin position="263"/>
        <end position="347"/>
    </location>
</feature>
<dbReference type="InterPro" id="IPR044016">
    <property type="entry name" value="Big_13"/>
</dbReference>
<feature type="domain" description="Bacterial Ig-like" evidence="1">
    <location>
        <begin position="36"/>
        <end position="131"/>
    </location>
</feature>
<evidence type="ECO:0000313" key="2">
    <source>
        <dbReference type="EMBL" id="PLR21019.1"/>
    </source>
</evidence>